<reference evidence="2" key="1">
    <citation type="submission" date="2016-10" db="EMBL/GenBank/DDBJ databases">
        <authorList>
            <person name="Varghese N."/>
        </authorList>
    </citation>
    <scope>NUCLEOTIDE SEQUENCE [LARGE SCALE GENOMIC DNA]</scope>
    <source>
        <strain evidence="2">DSM 45096 / BCRC 16803 / CGMCC 4.1857 / CIP 109030 / JCM 12277 / KCTC 19219 / NBRC 100920 / 33214</strain>
    </source>
</reference>
<dbReference type="Pfam" id="PF13565">
    <property type="entry name" value="HTH_32"/>
    <property type="match status" value="1"/>
</dbReference>
<name>A0A1H7L1R4_STRJI</name>
<protein>
    <submittedName>
        <fullName evidence="1">Helix-turn-helix domain-containing protein</fullName>
    </submittedName>
</protein>
<dbReference type="InterPro" id="IPR036388">
    <property type="entry name" value="WH-like_DNA-bd_sf"/>
</dbReference>
<evidence type="ECO:0000313" key="1">
    <source>
        <dbReference type="EMBL" id="SEK92720.1"/>
    </source>
</evidence>
<dbReference type="SUPFAM" id="SSF46689">
    <property type="entry name" value="Homeodomain-like"/>
    <property type="match status" value="1"/>
</dbReference>
<sequence length="166" mass="18735">MADTTSSAEQRLRAVQEMLAGEPVAEVSRRYEVSRQSLYRWRSRYEKEGLAGLQARSRRPHSSPGRLRGSVESLICALRAEQPGWGSRRLVTELARRGIVPLPSHSTVHRVLVRNELIAKVRDGAASHWAEAGDERDRRIARLEEEVRRLTARLDSAAPRDPAPCH</sequence>
<dbReference type="AlphaFoldDB" id="A0A1H7L1R4"/>
<dbReference type="OrthoDB" id="568335at2"/>
<gene>
    <name evidence="1" type="ORF">SAMN05414137_104294</name>
</gene>
<keyword evidence="2" id="KW-1185">Reference proteome</keyword>
<dbReference type="EMBL" id="FOAZ01000004">
    <property type="protein sequence ID" value="SEK92720.1"/>
    <property type="molecule type" value="Genomic_DNA"/>
</dbReference>
<dbReference type="Gene3D" id="1.10.10.10">
    <property type="entry name" value="Winged helix-like DNA-binding domain superfamily/Winged helix DNA-binding domain"/>
    <property type="match status" value="1"/>
</dbReference>
<dbReference type="InterPro" id="IPR009057">
    <property type="entry name" value="Homeodomain-like_sf"/>
</dbReference>
<dbReference type="RefSeq" id="WP_052438223.1">
    <property type="nucleotide sequence ID" value="NZ_BBPN01000001.1"/>
</dbReference>
<evidence type="ECO:0000313" key="2">
    <source>
        <dbReference type="Proteomes" id="UP000183015"/>
    </source>
</evidence>
<dbReference type="Proteomes" id="UP000183015">
    <property type="component" value="Unassembled WGS sequence"/>
</dbReference>
<dbReference type="STRING" id="235985.SAMN05414137_104294"/>
<proteinExistence type="predicted"/>
<organism evidence="1 2">
    <name type="scientific">Streptacidiphilus jiangxiensis</name>
    <dbReference type="NCBI Taxonomy" id="235985"/>
    <lineage>
        <taxon>Bacteria</taxon>
        <taxon>Bacillati</taxon>
        <taxon>Actinomycetota</taxon>
        <taxon>Actinomycetes</taxon>
        <taxon>Kitasatosporales</taxon>
        <taxon>Streptomycetaceae</taxon>
        <taxon>Streptacidiphilus</taxon>
    </lineage>
</organism>
<accession>A0A1H7L1R4</accession>